<dbReference type="Proteomes" id="UP001143747">
    <property type="component" value="Unassembled WGS sequence"/>
</dbReference>
<comment type="caution">
    <text evidence="2">The sequence shown here is derived from an EMBL/GenBank/DDBJ whole genome shotgun (WGS) entry which is preliminary data.</text>
</comment>
<evidence type="ECO:0000313" key="3">
    <source>
        <dbReference type="Proteomes" id="UP001143747"/>
    </source>
</evidence>
<dbReference type="AlphaFoldDB" id="A0A9Q4KTM7"/>
<dbReference type="PANTHER" id="PTHR32331">
    <property type="entry name" value="UPF0313 PROTEIN YGIQ"/>
    <property type="match status" value="1"/>
</dbReference>
<dbReference type="EMBL" id="JAKELO010000001">
    <property type="protein sequence ID" value="MDE4907011.1"/>
    <property type="molecule type" value="Genomic_DNA"/>
</dbReference>
<accession>A0A9Q4KTM7</accession>
<organism evidence="2 3">
    <name type="scientific">Methanogenium marinum</name>
    <dbReference type="NCBI Taxonomy" id="348610"/>
    <lineage>
        <taxon>Archaea</taxon>
        <taxon>Methanobacteriati</taxon>
        <taxon>Methanobacteriota</taxon>
        <taxon>Stenosarchaea group</taxon>
        <taxon>Methanomicrobia</taxon>
        <taxon>Methanomicrobiales</taxon>
        <taxon>Methanomicrobiaceae</taxon>
        <taxon>Methanogenium</taxon>
    </lineage>
</organism>
<dbReference type="SUPFAM" id="SSF102114">
    <property type="entry name" value="Radical SAM enzymes"/>
    <property type="match status" value="1"/>
</dbReference>
<feature type="region of interest" description="Disordered" evidence="1">
    <location>
        <begin position="139"/>
        <end position="180"/>
    </location>
</feature>
<name>A0A9Q4KTM7_9EURY</name>
<dbReference type="Gene3D" id="3.30.750.200">
    <property type="match status" value="1"/>
</dbReference>
<proteinExistence type="predicted"/>
<evidence type="ECO:0000256" key="1">
    <source>
        <dbReference type="SAM" id="MobiDB-lite"/>
    </source>
</evidence>
<dbReference type="PANTHER" id="PTHR32331:SF0">
    <property type="entry name" value="UPF0313 PROTEIN YGIQ"/>
    <property type="match status" value="1"/>
</dbReference>
<evidence type="ECO:0008006" key="4">
    <source>
        <dbReference type="Google" id="ProtNLM"/>
    </source>
</evidence>
<feature type="non-terminal residue" evidence="2">
    <location>
        <position position="1"/>
    </location>
</feature>
<dbReference type="InterPro" id="IPR058240">
    <property type="entry name" value="rSAM_sf"/>
</dbReference>
<sequence length="180" mass="20504">RMKIAPESGSAKVLDLMGKPSPEIFEDFLKRARDIALKEGIPLKINPYIIAGHPGEEKPETEETIDFLIKNKLHGNQIQMFTPTPLTRSTAMYYLGYDPITEDITPAEHDVKRLEERKLQIVNRDISIKKLSAREQNAKMEIRSKYPNAVKSEKSMPSLMKKPSGNKTPARPKPARKPRR</sequence>
<dbReference type="InterPro" id="IPR022946">
    <property type="entry name" value="UPF0313"/>
</dbReference>
<keyword evidence="3" id="KW-1185">Reference proteome</keyword>
<reference evidence="2" key="1">
    <citation type="submission" date="2022-01" db="EMBL/GenBank/DDBJ databases">
        <title>Draft genome of Methanogenium marinum DSM 15558.</title>
        <authorList>
            <person name="Chen S.-C."/>
            <person name="You Y.-T."/>
        </authorList>
    </citation>
    <scope>NUCLEOTIDE SEQUENCE</scope>
    <source>
        <strain evidence="2">DSM 15558</strain>
    </source>
</reference>
<gene>
    <name evidence="2" type="ORF">L0665_00005</name>
</gene>
<protein>
    <recommendedName>
        <fullName evidence="4">Radical SAM protein</fullName>
    </recommendedName>
</protein>
<evidence type="ECO:0000313" key="2">
    <source>
        <dbReference type="EMBL" id="MDE4907011.1"/>
    </source>
</evidence>